<reference evidence="1" key="1">
    <citation type="submission" date="2023-05" db="EMBL/GenBank/DDBJ databases">
        <authorList>
            <person name="Stuckert A."/>
        </authorList>
    </citation>
    <scope>NUCLEOTIDE SEQUENCE</scope>
</reference>
<accession>A0ABN9FUL3</accession>
<gene>
    <name evidence="1" type="ORF">SPARVUS_LOCUS12830609</name>
</gene>
<organism evidence="1 2">
    <name type="scientific">Staurois parvus</name>
    <dbReference type="NCBI Taxonomy" id="386267"/>
    <lineage>
        <taxon>Eukaryota</taxon>
        <taxon>Metazoa</taxon>
        <taxon>Chordata</taxon>
        <taxon>Craniata</taxon>
        <taxon>Vertebrata</taxon>
        <taxon>Euteleostomi</taxon>
        <taxon>Amphibia</taxon>
        <taxon>Batrachia</taxon>
        <taxon>Anura</taxon>
        <taxon>Neobatrachia</taxon>
        <taxon>Ranoidea</taxon>
        <taxon>Ranidae</taxon>
        <taxon>Staurois</taxon>
    </lineage>
</organism>
<dbReference type="Proteomes" id="UP001162483">
    <property type="component" value="Unassembled WGS sequence"/>
</dbReference>
<evidence type="ECO:0000313" key="2">
    <source>
        <dbReference type="Proteomes" id="UP001162483"/>
    </source>
</evidence>
<sequence length="47" mass="5272">MIGTRTEVLSDDRCFTVSGGHIEHRIRSAQALLPWGNSQGVFWEEAI</sequence>
<dbReference type="EMBL" id="CATNWA010017474">
    <property type="protein sequence ID" value="CAI9600791.1"/>
    <property type="molecule type" value="Genomic_DNA"/>
</dbReference>
<comment type="caution">
    <text evidence="1">The sequence shown here is derived from an EMBL/GenBank/DDBJ whole genome shotgun (WGS) entry which is preliminary data.</text>
</comment>
<keyword evidence="2" id="KW-1185">Reference proteome</keyword>
<protein>
    <submittedName>
        <fullName evidence="1">Uncharacterized protein</fullName>
    </submittedName>
</protein>
<proteinExistence type="predicted"/>
<name>A0ABN9FUL3_9NEOB</name>
<evidence type="ECO:0000313" key="1">
    <source>
        <dbReference type="EMBL" id="CAI9600791.1"/>
    </source>
</evidence>